<dbReference type="Proteomes" id="UP001295684">
    <property type="component" value="Unassembled WGS sequence"/>
</dbReference>
<evidence type="ECO:0000313" key="3">
    <source>
        <dbReference type="Proteomes" id="UP001295684"/>
    </source>
</evidence>
<dbReference type="AlphaFoldDB" id="A0AAD1XCI1"/>
<name>A0AAD1XCI1_EUPCR</name>
<comment type="caution">
    <text evidence="2">The sequence shown here is derived from an EMBL/GenBank/DDBJ whole genome shotgun (WGS) entry which is preliminary data.</text>
</comment>
<organism evidence="2 3">
    <name type="scientific">Euplotes crassus</name>
    <dbReference type="NCBI Taxonomy" id="5936"/>
    <lineage>
        <taxon>Eukaryota</taxon>
        <taxon>Sar</taxon>
        <taxon>Alveolata</taxon>
        <taxon>Ciliophora</taxon>
        <taxon>Intramacronucleata</taxon>
        <taxon>Spirotrichea</taxon>
        <taxon>Hypotrichia</taxon>
        <taxon>Euplotida</taxon>
        <taxon>Euplotidae</taxon>
        <taxon>Moneuplotes</taxon>
    </lineage>
</organism>
<protein>
    <submittedName>
        <fullName evidence="2">Uncharacterized protein</fullName>
    </submittedName>
</protein>
<proteinExistence type="predicted"/>
<sequence length="147" mass="15815">MVRDQIQHVCLRVVEVGEACQPLQHQRHQVVGSGRFLLGHVRVDVGLPVKDVDEGLPLRVVLEHSGEARPSGAGLSVQRAGNFASPPHNSTSWVINSIELSVKDGISGSEEGSSVLRCDSGSSTTSSRSGHLNTVFNFFLVIHLIQT</sequence>
<reference evidence="2" key="1">
    <citation type="submission" date="2023-07" db="EMBL/GenBank/DDBJ databases">
        <authorList>
            <consortium name="AG Swart"/>
            <person name="Singh M."/>
            <person name="Singh A."/>
            <person name="Seah K."/>
            <person name="Emmerich C."/>
        </authorList>
    </citation>
    <scope>NUCLEOTIDE SEQUENCE</scope>
    <source>
        <strain evidence="2">DP1</strain>
    </source>
</reference>
<evidence type="ECO:0000313" key="2">
    <source>
        <dbReference type="EMBL" id="CAI2365483.1"/>
    </source>
</evidence>
<gene>
    <name evidence="2" type="ORF">ECRASSUSDP1_LOCUS6811</name>
</gene>
<evidence type="ECO:0000256" key="1">
    <source>
        <dbReference type="SAM" id="MobiDB-lite"/>
    </source>
</evidence>
<feature type="region of interest" description="Disordered" evidence="1">
    <location>
        <begin position="108"/>
        <end position="129"/>
    </location>
</feature>
<accession>A0AAD1XCI1</accession>
<feature type="compositionally biased region" description="Low complexity" evidence="1">
    <location>
        <begin position="120"/>
        <end position="129"/>
    </location>
</feature>
<dbReference type="EMBL" id="CAMPGE010006613">
    <property type="protein sequence ID" value="CAI2365483.1"/>
    <property type="molecule type" value="Genomic_DNA"/>
</dbReference>
<keyword evidence="3" id="KW-1185">Reference proteome</keyword>